<name>A0A085N560_9BILA</name>
<evidence type="ECO:0000256" key="1">
    <source>
        <dbReference type="SAM" id="MobiDB-lite"/>
    </source>
</evidence>
<proteinExistence type="predicted"/>
<feature type="compositionally biased region" description="Basic and acidic residues" evidence="1">
    <location>
        <begin position="107"/>
        <end position="130"/>
    </location>
</feature>
<dbReference type="Proteomes" id="UP000030758">
    <property type="component" value="Unassembled WGS sequence"/>
</dbReference>
<protein>
    <submittedName>
        <fullName evidence="2">Uncharacterized protein</fullName>
    </submittedName>
</protein>
<organism evidence="2">
    <name type="scientific">Trichuris suis</name>
    <name type="common">pig whipworm</name>
    <dbReference type="NCBI Taxonomy" id="68888"/>
    <lineage>
        <taxon>Eukaryota</taxon>
        <taxon>Metazoa</taxon>
        <taxon>Ecdysozoa</taxon>
        <taxon>Nematoda</taxon>
        <taxon>Enoplea</taxon>
        <taxon>Dorylaimia</taxon>
        <taxon>Trichinellida</taxon>
        <taxon>Trichuridae</taxon>
        <taxon>Trichuris</taxon>
    </lineage>
</organism>
<sequence length="139" mass="15544">MVMHEKNLSSQKAEMNFLKGRAPRLSENAGKREEVSVLGQCHDSNRGLRLSMLTWMHWVSATIPFIHSKRQERKGIYMYVCINISYTKKESVNADGTTGHGTGTEEQDGKTEARSHTHKDGETPATRKGDGLNNGGRNE</sequence>
<dbReference type="AlphaFoldDB" id="A0A085N560"/>
<evidence type="ECO:0000313" key="2">
    <source>
        <dbReference type="EMBL" id="KFD64606.1"/>
    </source>
</evidence>
<gene>
    <name evidence="2" type="ORF">M514_23208</name>
</gene>
<feature type="region of interest" description="Disordered" evidence="1">
    <location>
        <begin position="91"/>
        <end position="139"/>
    </location>
</feature>
<accession>A0A085N560</accession>
<dbReference type="EMBL" id="KL367553">
    <property type="protein sequence ID" value="KFD64606.1"/>
    <property type="molecule type" value="Genomic_DNA"/>
</dbReference>
<reference evidence="2" key="1">
    <citation type="journal article" date="2014" name="Nat. Genet.">
        <title>Genome and transcriptome of the porcine whipworm Trichuris suis.</title>
        <authorList>
            <person name="Jex A.R."/>
            <person name="Nejsum P."/>
            <person name="Schwarz E.M."/>
            <person name="Hu L."/>
            <person name="Young N.D."/>
            <person name="Hall R.S."/>
            <person name="Korhonen P.K."/>
            <person name="Liao S."/>
            <person name="Thamsborg S."/>
            <person name="Xia J."/>
            <person name="Xu P."/>
            <person name="Wang S."/>
            <person name="Scheerlinck J.P."/>
            <person name="Hofmann A."/>
            <person name="Sternberg P.W."/>
            <person name="Wang J."/>
            <person name="Gasser R.B."/>
        </authorList>
    </citation>
    <scope>NUCLEOTIDE SEQUENCE [LARGE SCALE GENOMIC DNA]</scope>
    <source>
        <strain evidence="2">DCEP-RM93F</strain>
    </source>
</reference>